<organism evidence="2 3">
    <name type="scientific">Euplotes crassus</name>
    <dbReference type="NCBI Taxonomy" id="5936"/>
    <lineage>
        <taxon>Eukaryota</taxon>
        <taxon>Sar</taxon>
        <taxon>Alveolata</taxon>
        <taxon>Ciliophora</taxon>
        <taxon>Intramacronucleata</taxon>
        <taxon>Spirotrichea</taxon>
        <taxon>Hypotrichia</taxon>
        <taxon>Euplotida</taxon>
        <taxon>Euplotidae</taxon>
        <taxon>Moneuplotes</taxon>
    </lineage>
</organism>
<evidence type="ECO:0000256" key="1">
    <source>
        <dbReference type="SAM" id="MobiDB-lite"/>
    </source>
</evidence>
<dbReference type="EMBL" id="CAMPGE010021110">
    <property type="protein sequence ID" value="CAI2379281.1"/>
    <property type="molecule type" value="Genomic_DNA"/>
</dbReference>
<reference evidence="2" key="1">
    <citation type="submission" date="2023-07" db="EMBL/GenBank/DDBJ databases">
        <authorList>
            <consortium name="AG Swart"/>
            <person name="Singh M."/>
            <person name="Singh A."/>
            <person name="Seah K."/>
            <person name="Emmerich C."/>
        </authorList>
    </citation>
    <scope>NUCLEOTIDE SEQUENCE</scope>
    <source>
        <strain evidence="2">DP1</strain>
    </source>
</reference>
<protein>
    <submittedName>
        <fullName evidence="2">Uncharacterized protein</fullName>
    </submittedName>
</protein>
<gene>
    <name evidence="2" type="ORF">ECRASSUSDP1_LOCUS20690</name>
</gene>
<feature type="region of interest" description="Disordered" evidence="1">
    <location>
        <begin position="86"/>
        <end position="135"/>
    </location>
</feature>
<dbReference type="Proteomes" id="UP001295684">
    <property type="component" value="Unassembled WGS sequence"/>
</dbReference>
<evidence type="ECO:0000313" key="2">
    <source>
        <dbReference type="EMBL" id="CAI2379281.1"/>
    </source>
</evidence>
<evidence type="ECO:0000313" key="3">
    <source>
        <dbReference type="Proteomes" id="UP001295684"/>
    </source>
</evidence>
<dbReference type="AlphaFoldDB" id="A0AAD2D465"/>
<accession>A0AAD2D465</accession>
<sequence length="169" mass="19049">MMLQSSNSLFPKLLFSAVGMTSIAYLKYISMVNAKARRNPLTQILSKIPKDIKDLGEFTQFEIIAITKRNTIKNKSVGKQRIGLPSKLSQRDTEASTSHLEEDLEGSLRRSSSEKIPSINYKEPNARSKHSNSELTSRSCNSCLYKLKSILKSSCADKIQTPRYVQFDL</sequence>
<proteinExistence type="predicted"/>
<name>A0AAD2D465_EUPCR</name>
<keyword evidence="3" id="KW-1185">Reference proteome</keyword>
<comment type="caution">
    <text evidence="2">The sequence shown here is derived from an EMBL/GenBank/DDBJ whole genome shotgun (WGS) entry which is preliminary data.</text>
</comment>